<gene>
    <name evidence="1" type="ORF">Q765_20740</name>
</gene>
<comment type="caution">
    <text evidence="1">The sequence shown here is derived from an EMBL/GenBank/DDBJ whole genome shotgun (WGS) entry which is preliminary data.</text>
</comment>
<name>A0A0A2LX71_9FLAO</name>
<dbReference type="RefSeq" id="WP_020213580.1">
    <property type="nucleotide sequence ID" value="NZ_JRLX01000050.1"/>
</dbReference>
<accession>A0A0A2LX71</accession>
<reference evidence="1 2" key="1">
    <citation type="submission" date="2013-09" db="EMBL/GenBank/DDBJ databases">
        <authorList>
            <person name="Zeng Z."/>
            <person name="Chen C."/>
        </authorList>
    </citation>
    <scope>NUCLEOTIDE SEQUENCE [LARGE SCALE GENOMIC DNA]</scope>
    <source>
        <strain evidence="1 2">WB 3.3-2</strain>
    </source>
</reference>
<protein>
    <submittedName>
        <fullName evidence="1">Uncharacterized protein</fullName>
    </submittedName>
</protein>
<dbReference type="STRING" id="1121895.GCA_000378485_02412"/>
<evidence type="ECO:0000313" key="2">
    <source>
        <dbReference type="Proteomes" id="UP000030152"/>
    </source>
</evidence>
<keyword evidence="2" id="KW-1185">Reference proteome</keyword>
<dbReference type="Proteomes" id="UP000030152">
    <property type="component" value="Unassembled WGS sequence"/>
</dbReference>
<evidence type="ECO:0000313" key="1">
    <source>
        <dbReference type="EMBL" id="KGO84589.1"/>
    </source>
</evidence>
<proteinExistence type="predicted"/>
<dbReference type="OrthoDB" id="1121857at2"/>
<dbReference type="eggNOG" id="ENOG5032Z02">
    <property type="taxonomic scope" value="Bacteria"/>
</dbReference>
<organism evidence="1 2">
    <name type="scientific">Flavobacterium rivuli WB 3.3-2 = DSM 21788</name>
    <dbReference type="NCBI Taxonomy" id="1121895"/>
    <lineage>
        <taxon>Bacteria</taxon>
        <taxon>Pseudomonadati</taxon>
        <taxon>Bacteroidota</taxon>
        <taxon>Flavobacteriia</taxon>
        <taxon>Flavobacteriales</taxon>
        <taxon>Flavobacteriaceae</taxon>
        <taxon>Flavobacterium</taxon>
    </lineage>
</organism>
<dbReference type="AlphaFoldDB" id="A0A0A2LX71"/>
<sequence>MASVKNLKKDINFVLGDIIEAVYITELSAGGEATDKSEALIDEAITTFDSLIKEVNAKNVENKKAHFKQISKKLEESANQLIGKLQTL</sequence>
<dbReference type="EMBL" id="JRLX01000050">
    <property type="protein sequence ID" value="KGO84589.1"/>
    <property type="molecule type" value="Genomic_DNA"/>
</dbReference>